<evidence type="ECO:0000256" key="2">
    <source>
        <dbReference type="ARBA" id="ARBA00022692"/>
    </source>
</evidence>
<evidence type="ECO:0000313" key="6">
    <source>
        <dbReference type="Ensembl" id="ENSEBUP00000021228.1"/>
    </source>
</evidence>
<dbReference type="Pfam" id="PF00083">
    <property type="entry name" value="Sugar_tr"/>
    <property type="match status" value="1"/>
</dbReference>
<dbReference type="GO" id="GO:0016020">
    <property type="term" value="C:membrane"/>
    <property type="evidence" value="ECO:0007669"/>
    <property type="project" value="UniProtKB-SubCell"/>
</dbReference>
<keyword evidence="4 5" id="KW-0472">Membrane</keyword>
<dbReference type="AlphaFoldDB" id="A0A8C4QXC4"/>
<feature type="transmembrane region" description="Helical" evidence="5">
    <location>
        <begin position="16"/>
        <end position="37"/>
    </location>
</feature>
<evidence type="ECO:0000256" key="5">
    <source>
        <dbReference type="SAM" id="Phobius"/>
    </source>
</evidence>
<dbReference type="PANTHER" id="PTHR24064">
    <property type="entry name" value="SOLUTE CARRIER FAMILY 22 MEMBER"/>
    <property type="match status" value="1"/>
</dbReference>
<feature type="transmembrane region" description="Helical" evidence="5">
    <location>
        <begin position="261"/>
        <end position="280"/>
    </location>
</feature>
<dbReference type="GO" id="GO:0022857">
    <property type="term" value="F:transmembrane transporter activity"/>
    <property type="evidence" value="ECO:0007669"/>
    <property type="project" value="InterPro"/>
</dbReference>
<feature type="transmembrane region" description="Helical" evidence="5">
    <location>
        <begin position="162"/>
        <end position="180"/>
    </location>
</feature>
<comment type="subcellular location">
    <subcellularLocation>
        <location evidence="1">Membrane</location>
        <topology evidence="1">Multi-pass membrane protein</topology>
    </subcellularLocation>
</comment>
<dbReference type="InterPro" id="IPR005828">
    <property type="entry name" value="MFS_sugar_transport-like"/>
</dbReference>
<dbReference type="OMA" id="QWSKESE"/>
<feature type="transmembrane region" description="Helical" evidence="5">
    <location>
        <begin position="286"/>
        <end position="310"/>
    </location>
</feature>
<reference evidence="6" key="1">
    <citation type="submission" date="2025-08" db="UniProtKB">
        <authorList>
            <consortium name="Ensembl"/>
        </authorList>
    </citation>
    <scope>IDENTIFICATION</scope>
</reference>
<keyword evidence="2 5" id="KW-0812">Transmembrane</keyword>
<dbReference type="Proteomes" id="UP000694388">
    <property type="component" value="Unplaced"/>
</dbReference>
<evidence type="ECO:0000256" key="3">
    <source>
        <dbReference type="ARBA" id="ARBA00022989"/>
    </source>
</evidence>
<feature type="transmembrane region" description="Helical" evidence="5">
    <location>
        <begin position="232"/>
        <end position="254"/>
    </location>
</feature>
<dbReference type="GeneTree" id="ENSGT00940000154901"/>
<reference evidence="6" key="2">
    <citation type="submission" date="2025-09" db="UniProtKB">
        <authorList>
            <consortium name="Ensembl"/>
        </authorList>
    </citation>
    <scope>IDENTIFICATION</scope>
</reference>
<keyword evidence="3 5" id="KW-1133">Transmembrane helix</keyword>
<dbReference type="Ensembl" id="ENSEBUT00000021804.1">
    <property type="protein sequence ID" value="ENSEBUP00000021228.1"/>
    <property type="gene ID" value="ENSEBUG00000013114.1"/>
</dbReference>
<dbReference type="Gene3D" id="1.20.1250.20">
    <property type="entry name" value="MFS general substrate transporter like domains"/>
    <property type="match status" value="2"/>
</dbReference>
<feature type="transmembrane region" description="Helical" evidence="5">
    <location>
        <begin position="322"/>
        <end position="343"/>
    </location>
</feature>
<evidence type="ECO:0008006" key="8">
    <source>
        <dbReference type="Google" id="ProtNLM"/>
    </source>
</evidence>
<organism evidence="6 7">
    <name type="scientific">Eptatretus burgeri</name>
    <name type="common">Inshore hagfish</name>
    <dbReference type="NCBI Taxonomy" id="7764"/>
    <lineage>
        <taxon>Eukaryota</taxon>
        <taxon>Metazoa</taxon>
        <taxon>Chordata</taxon>
        <taxon>Craniata</taxon>
        <taxon>Vertebrata</taxon>
        <taxon>Cyclostomata</taxon>
        <taxon>Myxini</taxon>
        <taxon>Myxiniformes</taxon>
        <taxon>Myxinidae</taxon>
        <taxon>Eptatretinae</taxon>
        <taxon>Eptatretus</taxon>
    </lineage>
</organism>
<evidence type="ECO:0000256" key="4">
    <source>
        <dbReference type="ARBA" id="ARBA00023136"/>
    </source>
</evidence>
<feature type="transmembrane region" description="Helical" evidence="5">
    <location>
        <begin position="118"/>
        <end position="135"/>
    </location>
</feature>
<keyword evidence="7" id="KW-1185">Reference proteome</keyword>
<dbReference type="InterPro" id="IPR036259">
    <property type="entry name" value="MFS_trans_sf"/>
</dbReference>
<proteinExistence type="predicted"/>
<dbReference type="SUPFAM" id="SSF103473">
    <property type="entry name" value="MFS general substrate transporter"/>
    <property type="match status" value="1"/>
</dbReference>
<evidence type="ECO:0000313" key="7">
    <source>
        <dbReference type="Proteomes" id="UP000694388"/>
    </source>
</evidence>
<protein>
    <recommendedName>
        <fullName evidence="8">Major facilitator superfamily (MFS) profile domain-containing protein</fullName>
    </recommendedName>
</protein>
<name>A0A8C4QXC4_EPTBU</name>
<sequence length="409" mass="46231">MAFLQLLKTVGDSGRFQLINAILLYIPMLVMPSHMLIQNFTAATPRHHCRVPWLVNASLEAQRDSSWNLSKENLLRVAIPLEHDSLSRCSRYVRPQWQLLMNDSLVCDKQAMKRMSQSVYMGGLLVGGFLLGVIFNMMGNHVYSVGQFVLAGLAYSMRNWRYLQLTASVMFFLFFLISWFPPESARWLAQQQRYEDTLKSLKKVARINGKHIAAESLGIEVNLPFIDFDVNIYLLMLIFAAIDIPIFLFTFYAITIIGRRVSQAGCLLLGGVICIMLIFVPSEMKIVHASFGLLGKGAFSGSFNIIYLYTGELYPTAIRQNGLGTTATMARVGGMLAPLISVFQEKYRFLPQISYGAVSLLAGLLTMLLPESRNRPFIDTIEEMQLQQQWSKESELNEFTCNVSTNNKQ</sequence>
<accession>A0A8C4QXC4</accession>
<evidence type="ECO:0000256" key="1">
    <source>
        <dbReference type="ARBA" id="ARBA00004141"/>
    </source>
</evidence>